<name>A0AAD7DPE9_9AGAR</name>
<keyword evidence="2" id="KW-1185">Reference proteome</keyword>
<dbReference type="AlphaFoldDB" id="A0AAD7DPE9"/>
<sequence length="112" mass="12089">MPARRLSLHPSALSDAEYTLFTVSLGDLLDLDANDSGIDWERLSLSVREARAWLCGRHASLGSATVDEILQLFPAPTLSGGAFFAALRLVLHAQVGQGVDRSLVFLQDPEIA</sequence>
<dbReference type="Proteomes" id="UP001215598">
    <property type="component" value="Unassembled WGS sequence"/>
</dbReference>
<evidence type="ECO:0000313" key="1">
    <source>
        <dbReference type="EMBL" id="KAJ7696173.1"/>
    </source>
</evidence>
<comment type="caution">
    <text evidence="1">The sequence shown here is derived from an EMBL/GenBank/DDBJ whole genome shotgun (WGS) entry which is preliminary data.</text>
</comment>
<proteinExistence type="predicted"/>
<reference evidence="1" key="1">
    <citation type="submission" date="2023-03" db="EMBL/GenBank/DDBJ databases">
        <title>Massive genome expansion in bonnet fungi (Mycena s.s.) driven by repeated elements and novel gene families across ecological guilds.</title>
        <authorList>
            <consortium name="Lawrence Berkeley National Laboratory"/>
            <person name="Harder C.B."/>
            <person name="Miyauchi S."/>
            <person name="Viragh M."/>
            <person name="Kuo A."/>
            <person name="Thoen E."/>
            <person name="Andreopoulos B."/>
            <person name="Lu D."/>
            <person name="Skrede I."/>
            <person name="Drula E."/>
            <person name="Henrissat B."/>
            <person name="Morin E."/>
            <person name="Kohler A."/>
            <person name="Barry K."/>
            <person name="LaButti K."/>
            <person name="Morin E."/>
            <person name="Salamov A."/>
            <person name="Lipzen A."/>
            <person name="Mereny Z."/>
            <person name="Hegedus B."/>
            <person name="Baldrian P."/>
            <person name="Stursova M."/>
            <person name="Weitz H."/>
            <person name="Taylor A."/>
            <person name="Grigoriev I.V."/>
            <person name="Nagy L.G."/>
            <person name="Martin F."/>
            <person name="Kauserud H."/>
        </authorList>
    </citation>
    <scope>NUCLEOTIDE SEQUENCE</scope>
    <source>
        <strain evidence="1">CBHHK182m</strain>
    </source>
</reference>
<accession>A0AAD7DPE9</accession>
<organism evidence="1 2">
    <name type="scientific">Mycena metata</name>
    <dbReference type="NCBI Taxonomy" id="1033252"/>
    <lineage>
        <taxon>Eukaryota</taxon>
        <taxon>Fungi</taxon>
        <taxon>Dikarya</taxon>
        <taxon>Basidiomycota</taxon>
        <taxon>Agaricomycotina</taxon>
        <taxon>Agaricomycetes</taxon>
        <taxon>Agaricomycetidae</taxon>
        <taxon>Agaricales</taxon>
        <taxon>Marasmiineae</taxon>
        <taxon>Mycenaceae</taxon>
        <taxon>Mycena</taxon>
    </lineage>
</organism>
<dbReference type="EMBL" id="JARKIB010000635">
    <property type="protein sequence ID" value="KAJ7696173.1"/>
    <property type="molecule type" value="Genomic_DNA"/>
</dbReference>
<protein>
    <submittedName>
        <fullName evidence="1">Uncharacterized protein</fullName>
    </submittedName>
</protein>
<gene>
    <name evidence="1" type="ORF">B0H16DRAFT_1750400</name>
</gene>
<evidence type="ECO:0000313" key="2">
    <source>
        <dbReference type="Proteomes" id="UP001215598"/>
    </source>
</evidence>